<protein>
    <recommendedName>
        <fullName evidence="6">Hydrophobin</fullName>
    </recommendedName>
</protein>
<dbReference type="GO" id="GO:0009277">
    <property type="term" value="C:fungal-type cell wall"/>
    <property type="evidence" value="ECO:0007669"/>
    <property type="project" value="InterPro"/>
</dbReference>
<keyword evidence="3 6" id="KW-0134">Cell wall</keyword>
<evidence type="ECO:0000256" key="3">
    <source>
        <dbReference type="ARBA" id="ARBA00022512"/>
    </source>
</evidence>
<evidence type="ECO:0000256" key="4">
    <source>
        <dbReference type="ARBA" id="ARBA00022525"/>
    </source>
</evidence>
<dbReference type="STRING" id="93625.A0A409XR58"/>
<dbReference type="Pfam" id="PF01185">
    <property type="entry name" value="Hydrophobin"/>
    <property type="match status" value="1"/>
</dbReference>
<dbReference type="CDD" id="cd23507">
    <property type="entry name" value="hydrophobin_I"/>
    <property type="match status" value="1"/>
</dbReference>
<keyword evidence="4 6" id="KW-0964">Secreted</keyword>
<evidence type="ECO:0000256" key="6">
    <source>
        <dbReference type="RuleBase" id="RU365009"/>
    </source>
</evidence>
<dbReference type="InParanoid" id="A0A409XR58"/>
<dbReference type="AlphaFoldDB" id="A0A409XR58"/>
<feature type="chain" id="PRO_5018811106" description="Hydrophobin" evidence="6">
    <location>
        <begin position="19"/>
        <end position="111"/>
    </location>
</feature>
<feature type="signal peptide" evidence="6">
    <location>
        <begin position="1"/>
        <end position="18"/>
    </location>
</feature>
<keyword evidence="6" id="KW-0732">Signal</keyword>
<proteinExistence type="inferred from homology"/>
<keyword evidence="5 6" id="KW-1015">Disulfide bond</keyword>
<sequence length="111" mass="11188">MNAFSSIIVLALPFFVAATPLAARTDGPSCNTGSLQCCNKTTTANNAGTVSMLGALGIDNMLNGLVGLQCTPISAIAISGNNCQQETLCCTGNTYEGALIATGCTPINANL</sequence>
<dbReference type="SMART" id="SM00075">
    <property type="entry name" value="HYDRO"/>
    <property type="match status" value="1"/>
</dbReference>
<comment type="similarity">
    <text evidence="2 6">Belongs to the fungal hydrophobin family.</text>
</comment>
<evidence type="ECO:0000256" key="1">
    <source>
        <dbReference type="ARBA" id="ARBA00004191"/>
    </source>
</evidence>
<evidence type="ECO:0000313" key="8">
    <source>
        <dbReference type="Proteomes" id="UP000283269"/>
    </source>
</evidence>
<evidence type="ECO:0000256" key="2">
    <source>
        <dbReference type="ARBA" id="ARBA00010446"/>
    </source>
</evidence>
<evidence type="ECO:0000313" key="7">
    <source>
        <dbReference type="EMBL" id="PPQ93289.1"/>
    </source>
</evidence>
<comment type="subcellular location">
    <subcellularLocation>
        <location evidence="1 6">Secreted</location>
        <location evidence="1 6">Cell wall</location>
    </subcellularLocation>
</comment>
<gene>
    <name evidence="7" type="ORF">CVT25_015287</name>
</gene>
<dbReference type="InterPro" id="IPR001338">
    <property type="entry name" value="Class_I_Hydrophobin"/>
</dbReference>
<keyword evidence="8" id="KW-1185">Reference proteome</keyword>
<reference evidence="7 8" key="1">
    <citation type="journal article" date="2018" name="Evol. Lett.">
        <title>Horizontal gene cluster transfer increased hallucinogenic mushroom diversity.</title>
        <authorList>
            <person name="Reynolds H.T."/>
            <person name="Vijayakumar V."/>
            <person name="Gluck-Thaler E."/>
            <person name="Korotkin H.B."/>
            <person name="Matheny P.B."/>
            <person name="Slot J.C."/>
        </authorList>
    </citation>
    <scope>NUCLEOTIDE SEQUENCE [LARGE SCALE GENOMIC DNA]</scope>
    <source>
        <strain evidence="7 8">2631</strain>
    </source>
</reference>
<organism evidence="7 8">
    <name type="scientific">Psilocybe cyanescens</name>
    <dbReference type="NCBI Taxonomy" id="93625"/>
    <lineage>
        <taxon>Eukaryota</taxon>
        <taxon>Fungi</taxon>
        <taxon>Dikarya</taxon>
        <taxon>Basidiomycota</taxon>
        <taxon>Agaricomycotina</taxon>
        <taxon>Agaricomycetes</taxon>
        <taxon>Agaricomycetidae</taxon>
        <taxon>Agaricales</taxon>
        <taxon>Agaricineae</taxon>
        <taxon>Strophariaceae</taxon>
        <taxon>Psilocybe</taxon>
    </lineage>
</organism>
<name>A0A409XR58_PSICY</name>
<dbReference type="EMBL" id="NHYD01000797">
    <property type="protein sequence ID" value="PPQ93289.1"/>
    <property type="molecule type" value="Genomic_DNA"/>
</dbReference>
<evidence type="ECO:0000256" key="5">
    <source>
        <dbReference type="ARBA" id="ARBA00023157"/>
    </source>
</evidence>
<dbReference type="Proteomes" id="UP000283269">
    <property type="component" value="Unassembled WGS sequence"/>
</dbReference>
<comment type="caution">
    <text evidence="7">The sequence shown here is derived from an EMBL/GenBank/DDBJ whole genome shotgun (WGS) entry which is preliminary data.</text>
</comment>
<dbReference type="GO" id="GO:0005199">
    <property type="term" value="F:structural constituent of cell wall"/>
    <property type="evidence" value="ECO:0007669"/>
    <property type="project" value="InterPro"/>
</dbReference>
<dbReference type="OrthoDB" id="4225815at2759"/>
<accession>A0A409XR58</accession>